<organism evidence="7 8">
    <name type="scientific">Psittacicella gerlachiana</name>
    <dbReference type="NCBI Taxonomy" id="2028574"/>
    <lineage>
        <taxon>Bacteria</taxon>
        <taxon>Pseudomonadati</taxon>
        <taxon>Pseudomonadota</taxon>
        <taxon>Gammaproteobacteria</taxon>
        <taxon>Pasteurellales</taxon>
        <taxon>Psittacicellaceae</taxon>
        <taxon>Psittacicella</taxon>
    </lineage>
</organism>
<dbReference type="GO" id="GO:0016020">
    <property type="term" value="C:membrane"/>
    <property type="evidence" value="ECO:0007669"/>
    <property type="project" value="UniProtKB-SubCell"/>
</dbReference>
<dbReference type="Pfam" id="PF00892">
    <property type="entry name" value="EamA"/>
    <property type="match status" value="2"/>
</dbReference>
<dbReference type="PANTHER" id="PTHR22911:SF6">
    <property type="entry name" value="SOLUTE CARRIER FAMILY 35 MEMBER G1"/>
    <property type="match status" value="1"/>
</dbReference>
<dbReference type="InterPro" id="IPR037185">
    <property type="entry name" value="EmrE-like"/>
</dbReference>
<dbReference type="Proteomes" id="UP000265964">
    <property type="component" value="Unassembled WGS sequence"/>
</dbReference>
<evidence type="ECO:0000313" key="8">
    <source>
        <dbReference type="Proteomes" id="UP000265964"/>
    </source>
</evidence>
<name>A0A3A1YMJ4_9GAMM</name>
<proteinExistence type="predicted"/>
<keyword evidence="4 5" id="KW-0472">Membrane</keyword>
<dbReference type="RefSeq" id="WP_119534242.1">
    <property type="nucleotide sequence ID" value="NZ_NRJF01000041.1"/>
</dbReference>
<dbReference type="SUPFAM" id="SSF103481">
    <property type="entry name" value="Multidrug resistance efflux transporter EmrE"/>
    <property type="match status" value="1"/>
</dbReference>
<accession>A0A3A1YMJ4</accession>
<feature type="transmembrane region" description="Helical" evidence="5">
    <location>
        <begin position="255"/>
        <end position="275"/>
    </location>
</feature>
<sequence>MSDLSKGIFLVCFSAFASAIMALCYKLIAVEVSIYEKLFARGILSLTIAYSWIYLLRRQQAKAQQLIPAYFAQRGNGWLMLGRCLSGCLGILTYIYVVNFLSLADADMLTKLATVFIIIFGFFLFPVDKINAIQIGVVILSLIGAFLIIKPSFTNPLLGSYGMGILQAALAALSYIFIRYLLTKNENPEHPLTIESSLALFTVVVAIYPAYYYFTGWDGKLLAYSYLGLATIFALLAQYSFSFAMKYAPAVEVNVYQYSSLLWSSLFGWLFFAFIPDFLSLTGYLFIILGGLILYAYNLKQYRRQQKS</sequence>
<dbReference type="OrthoDB" id="5148831at2"/>
<protein>
    <recommendedName>
        <fullName evidence="6">EamA domain-containing protein</fullName>
    </recommendedName>
</protein>
<dbReference type="EMBL" id="NRJF01000041">
    <property type="protein sequence ID" value="RIY37484.1"/>
    <property type="molecule type" value="Genomic_DNA"/>
</dbReference>
<keyword evidence="2 5" id="KW-0812">Transmembrane</keyword>
<feature type="transmembrane region" description="Helical" evidence="5">
    <location>
        <begin position="281"/>
        <end position="299"/>
    </location>
</feature>
<evidence type="ECO:0000256" key="3">
    <source>
        <dbReference type="ARBA" id="ARBA00022989"/>
    </source>
</evidence>
<feature type="transmembrane region" description="Helical" evidence="5">
    <location>
        <begin position="77"/>
        <end position="96"/>
    </location>
</feature>
<feature type="transmembrane region" description="Helical" evidence="5">
    <location>
        <begin position="132"/>
        <end position="149"/>
    </location>
</feature>
<dbReference type="PANTHER" id="PTHR22911">
    <property type="entry name" value="ACYL-MALONYL CONDENSING ENZYME-RELATED"/>
    <property type="match status" value="1"/>
</dbReference>
<keyword evidence="8" id="KW-1185">Reference proteome</keyword>
<evidence type="ECO:0000256" key="1">
    <source>
        <dbReference type="ARBA" id="ARBA00004141"/>
    </source>
</evidence>
<comment type="caution">
    <text evidence="7">The sequence shown here is derived from an EMBL/GenBank/DDBJ whole genome shotgun (WGS) entry which is preliminary data.</text>
</comment>
<dbReference type="AlphaFoldDB" id="A0A3A1YMJ4"/>
<feature type="transmembrane region" description="Helical" evidence="5">
    <location>
        <begin position="161"/>
        <end position="182"/>
    </location>
</feature>
<feature type="transmembrane region" description="Helical" evidence="5">
    <location>
        <begin position="108"/>
        <end position="125"/>
    </location>
</feature>
<evidence type="ECO:0000259" key="6">
    <source>
        <dbReference type="Pfam" id="PF00892"/>
    </source>
</evidence>
<comment type="subcellular location">
    <subcellularLocation>
        <location evidence="1">Membrane</location>
        <topology evidence="1">Multi-pass membrane protein</topology>
    </subcellularLocation>
</comment>
<feature type="transmembrane region" description="Helical" evidence="5">
    <location>
        <begin position="221"/>
        <end position="243"/>
    </location>
</feature>
<keyword evidence="3 5" id="KW-1133">Transmembrane helix</keyword>
<feature type="transmembrane region" description="Helical" evidence="5">
    <location>
        <begin position="38"/>
        <end position="56"/>
    </location>
</feature>
<evidence type="ECO:0000256" key="5">
    <source>
        <dbReference type="SAM" id="Phobius"/>
    </source>
</evidence>
<reference evidence="7 8" key="1">
    <citation type="submission" date="2017-08" db="EMBL/GenBank/DDBJ databases">
        <title>Reclassification of Bisgaard taxon 37 and 44.</title>
        <authorList>
            <person name="Christensen H."/>
        </authorList>
    </citation>
    <scope>NUCLEOTIDE SEQUENCE [LARGE SCALE GENOMIC DNA]</scope>
    <source>
        <strain evidence="7 8">EEAB3T1</strain>
    </source>
</reference>
<gene>
    <name evidence="7" type="ORF">CKF59_01625</name>
</gene>
<feature type="transmembrane region" description="Helical" evidence="5">
    <location>
        <begin position="194"/>
        <end position="215"/>
    </location>
</feature>
<evidence type="ECO:0000313" key="7">
    <source>
        <dbReference type="EMBL" id="RIY37484.1"/>
    </source>
</evidence>
<feature type="domain" description="EamA" evidence="6">
    <location>
        <begin position="163"/>
        <end position="294"/>
    </location>
</feature>
<evidence type="ECO:0000256" key="2">
    <source>
        <dbReference type="ARBA" id="ARBA00022692"/>
    </source>
</evidence>
<evidence type="ECO:0000256" key="4">
    <source>
        <dbReference type="ARBA" id="ARBA00023136"/>
    </source>
</evidence>
<dbReference type="InterPro" id="IPR000620">
    <property type="entry name" value="EamA_dom"/>
</dbReference>
<feature type="domain" description="EamA" evidence="6">
    <location>
        <begin position="6"/>
        <end position="149"/>
    </location>
</feature>